<keyword evidence="3" id="KW-1185">Reference proteome</keyword>
<dbReference type="EMBL" id="JAVBZS010000233">
    <property type="protein sequence ID" value="MDP8591497.1"/>
    <property type="molecule type" value="Genomic_DNA"/>
</dbReference>
<feature type="non-terminal residue" evidence="2">
    <location>
        <position position="1"/>
    </location>
</feature>
<keyword evidence="1" id="KW-0812">Transmembrane</keyword>
<sequence length="63" mass="7452">NKISYVLPLIEGLFFYRRGIFKYQRLSWKSCATPLVFPSGSFVARIITYTFLLGKLRMLKDTW</sequence>
<organism evidence="2 3">
    <name type="scientific">Enterococcus lactis</name>
    <dbReference type="NCBI Taxonomy" id="357441"/>
    <lineage>
        <taxon>Bacteria</taxon>
        <taxon>Bacillati</taxon>
        <taxon>Bacillota</taxon>
        <taxon>Bacilli</taxon>
        <taxon>Lactobacillales</taxon>
        <taxon>Enterococcaceae</taxon>
        <taxon>Enterococcus</taxon>
    </lineage>
</organism>
<evidence type="ECO:0000313" key="3">
    <source>
        <dbReference type="Proteomes" id="UP001238215"/>
    </source>
</evidence>
<dbReference type="AlphaFoldDB" id="A0AAJ1STP2"/>
<evidence type="ECO:0000256" key="1">
    <source>
        <dbReference type="SAM" id="Phobius"/>
    </source>
</evidence>
<protein>
    <submittedName>
        <fullName evidence="2">Uncharacterized protein</fullName>
    </submittedName>
</protein>
<dbReference type="Proteomes" id="UP001238215">
    <property type="component" value="Unassembled WGS sequence"/>
</dbReference>
<reference evidence="2 3" key="1">
    <citation type="submission" date="2023-08" db="EMBL/GenBank/DDBJ databases">
        <title>Whole genome sequencing of Enterococcus.</title>
        <authorList>
            <person name="Kaptchouang Tchatchouang C.D."/>
            <person name="Ateba C.N."/>
        </authorList>
    </citation>
    <scope>NUCLEOTIDE SEQUENCE [LARGE SCALE GENOMIC DNA]</scope>
    <source>
        <strain evidence="2 3">ENT3_CNKT_NWU</strain>
    </source>
</reference>
<proteinExistence type="predicted"/>
<keyword evidence="1" id="KW-1133">Transmembrane helix</keyword>
<name>A0AAJ1STP2_9ENTE</name>
<evidence type="ECO:0000313" key="2">
    <source>
        <dbReference type="EMBL" id="MDP8591497.1"/>
    </source>
</evidence>
<comment type="caution">
    <text evidence="2">The sequence shown here is derived from an EMBL/GenBank/DDBJ whole genome shotgun (WGS) entry which is preliminary data.</text>
</comment>
<gene>
    <name evidence="2" type="ORF">RAN64_16270</name>
</gene>
<keyword evidence="1" id="KW-0472">Membrane</keyword>
<accession>A0AAJ1STP2</accession>
<feature type="transmembrane region" description="Helical" evidence="1">
    <location>
        <begin position="35"/>
        <end position="54"/>
    </location>
</feature>